<sequence>MLTTGLTSIDESYRKSSTIYAKHKILAEWNHNSYYKTLSIGSYPYYIDPASTSESYPIDTDTYNADPVVGAWDNGGFYKTIAVDNTTTVREDKIKKELCSIYNIIESERPDPGIIYAIGSNVNTTIIPDSKTIKSYNILESNNRLYPLSKTQSFKYWNSYRYCKPNSTATQAITCELIGKADSNLEMKGNNVFVVYDGNLKTNKIVIKTQIANGYARDFTVEVLRGNNTWTPIYTETNTTRSASAKQISTTGISGSRNLTLTDNSDIYVGMSVSGTGISSGSTVTSVGKDGLVVISIALTQTITNQTLSFTDLPSLADGIVRLTAKRVSGSIVWSLAGAVEKENAVSNLGIVSSPEYDVIKGLRFSAQKMSSVNSMLDVIEVSPRLVVDLSSYTEGLSIDASIGDTVFGLPAGSTVSSEGSIDFFNENNLISNKNSNSVLDDLLKPNVKFTILNVVQSGIITKYIPVKVMYATSWDEMSDWKVRVNLKDFMKFLEDKPCPDILLASRGGIKVSAIIKILLDNCGVTRFNFIRSKDQEEYLYEDIPLDFFRCRKENSVMSVLNEIGKSAQLSMFFDNFNNLTVMTKEATSTKTELYDYWLVGDINNVDANDDEYDYLYNSETNSFEYSSNLEGFEDSTIPPITSGEVLYENLGIEKKPLGLVNALLDSDAEKVKNVEAIIADGGYSELYLNREISYVPNVVWQPATNDLESYLACGMLGEKMLGTNAMSFFDASYTAVNENDAIKQAYQSLSANEKKHLTIFLDESSLTSSFSNKYSGIVSIDDEIIKYNGMLYKVFKPGFITSLQIFFSKEEKENEIFNAPSGSSFIPVGLIVSIEMSVIGQPSLTNNNYSYKVVSTGRGYDDTRIAEHIPSNNENSDWTSFATKLYSSTQPATYPTLNLITQTQLATGVPDIDTYVNQNSGYAKLIGPPSNLTSVATDGLPGSDQIIIKDGGQQHLTGFKKSVGFNPVRIGTKMKIIGGDEKSTNSRIAGIGIYNSTSQLGNTGYFLEFTTVSESFNPEETEQYNIRFYKVTGSDKTPFTIALAQGKINATAIGGEGSTPVYAALKNKENFVTTFTVDIIVTQINDSTRKFRIFVEGAELIVVTDTTAPSEGSYVPATQNISMFVRDDSSAIFEYFYATALPDNIDVSVNDPILNGPEPYKFEQAIERGIFSSSIRSILGTDYPLFYEDFGSLVREVRKVQARFGFPTFASQLIEFSSVIPDYIVKNYKYTSFGAEFWIYNTSSTAVRLDSDSSIPMYISGIVLNNLGNGSINLDEYIDSIDLDERKNQEIEINKRLYGDNSISISGQYISSIKMAKDLAKWIAKNSSKEKTVIDAEIFPNPLLQLGDKIKVFYKDRGYCVEQNGNKTYLLSSINYVASGDDLVMRVQLREML</sequence>
<accession>A0A6J7X0E7</accession>
<evidence type="ECO:0000313" key="1">
    <source>
        <dbReference type="EMBL" id="CAB5221784.1"/>
    </source>
</evidence>
<gene>
    <name evidence="1" type="ORF">UFOVP359_67</name>
</gene>
<organism evidence="1">
    <name type="scientific">uncultured Caudovirales phage</name>
    <dbReference type="NCBI Taxonomy" id="2100421"/>
    <lineage>
        <taxon>Viruses</taxon>
        <taxon>Duplodnaviria</taxon>
        <taxon>Heunggongvirae</taxon>
        <taxon>Uroviricota</taxon>
        <taxon>Caudoviricetes</taxon>
        <taxon>Peduoviridae</taxon>
        <taxon>Maltschvirus</taxon>
        <taxon>Maltschvirus maltsch</taxon>
    </lineage>
</organism>
<proteinExistence type="predicted"/>
<name>A0A6J7X0E7_9CAUD</name>
<dbReference type="EMBL" id="LR798295">
    <property type="protein sequence ID" value="CAB5221784.1"/>
    <property type="molecule type" value="Genomic_DNA"/>
</dbReference>
<protein>
    <submittedName>
        <fullName evidence="1">Uncharacterized protein</fullName>
    </submittedName>
</protein>
<reference evidence="1" key="1">
    <citation type="submission" date="2020-05" db="EMBL/GenBank/DDBJ databases">
        <authorList>
            <person name="Chiriac C."/>
            <person name="Salcher M."/>
            <person name="Ghai R."/>
            <person name="Kavagutti S V."/>
        </authorList>
    </citation>
    <scope>NUCLEOTIDE SEQUENCE</scope>
</reference>